<evidence type="ECO:0000256" key="1">
    <source>
        <dbReference type="ARBA" id="ARBA00022801"/>
    </source>
</evidence>
<comment type="caution">
    <text evidence="3">The sequence shown here is derived from an EMBL/GenBank/DDBJ whole genome shotgun (WGS) entry which is preliminary data.</text>
</comment>
<dbReference type="EMBL" id="JBHSIM010000049">
    <property type="protein sequence ID" value="MFC4835317.1"/>
    <property type="molecule type" value="Genomic_DNA"/>
</dbReference>
<dbReference type="Pfam" id="PF04203">
    <property type="entry name" value="Sortase"/>
    <property type="match status" value="1"/>
</dbReference>
<keyword evidence="1" id="KW-0378">Hydrolase</keyword>
<dbReference type="InterPro" id="IPR042001">
    <property type="entry name" value="Sortase_F"/>
</dbReference>
<dbReference type="RefSeq" id="WP_274187021.1">
    <property type="nucleotide sequence ID" value="NZ_BAABHN010000049.1"/>
</dbReference>
<sequence length="207" mass="21250">MSALTGVVVGALLLLAGAVWPAVDPVSRSSSSSAVAAVSDPAPPPRVTGTTSTTRPEAPPVGLRIPDLGVDVPVVPVGVDRASGGMEIPEDVATVGWYRYGPGFDAVQGSTVLAGHVDRAGQEGALFDLRELEPGATLAVAGPDGQVRSYAVASRDQWSKDRVPLERLFARTGAPRLVVITCGGPFDEATRSYRDNVVITAVPTGGP</sequence>
<evidence type="ECO:0000313" key="4">
    <source>
        <dbReference type="Proteomes" id="UP001595909"/>
    </source>
</evidence>
<keyword evidence="4" id="KW-1185">Reference proteome</keyword>
<dbReference type="CDD" id="cd05829">
    <property type="entry name" value="Sortase_F"/>
    <property type="match status" value="1"/>
</dbReference>
<name>A0ABV9RSX2_9PSEU</name>
<reference evidence="4" key="1">
    <citation type="journal article" date="2019" name="Int. J. Syst. Evol. Microbiol.">
        <title>The Global Catalogue of Microorganisms (GCM) 10K type strain sequencing project: providing services to taxonomists for standard genome sequencing and annotation.</title>
        <authorList>
            <consortium name="The Broad Institute Genomics Platform"/>
            <consortium name="The Broad Institute Genome Sequencing Center for Infectious Disease"/>
            <person name="Wu L."/>
            <person name="Ma J."/>
        </authorList>
    </citation>
    <scope>NUCLEOTIDE SEQUENCE [LARGE SCALE GENOMIC DNA]</scope>
    <source>
        <strain evidence="4">CCUG 50347</strain>
    </source>
</reference>
<evidence type="ECO:0000313" key="3">
    <source>
        <dbReference type="EMBL" id="MFC4835317.1"/>
    </source>
</evidence>
<gene>
    <name evidence="3" type="ORF">ACFPEL_23105</name>
</gene>
<proteinExistence type="predicted"/>
<organism evidence="3 4">
    <name type="scientific">Actinomycetospora chibensis</name>
    <dbReference type="NCBI Taxonomy" id="663606"/>
    <lineage>
        <taxon>Bacteria</taxon>
        <taxon>Bacillati</taxon>
        <taxon>Actinomycetota</taxon>
        <taxon>Actinomycetes</taxon>
        <taxon>Pseudonocardiales</taxon>
        <taxon>Pseudonocardiaceae</taxon>
        <taxon>Actinomycetospora</taxon>
    </lineage>
</organism>
<dbReference type="InterPro" id="IPR023365">
    <property type="entry name" value="Sortase_dom-sf"/>
</dbReference>
<dbReference type="InterPro" id="IPR005754">
    <property type="entry name" value="Sortase"/>
</dbReference>
<protein>
    <submittedName>
        <fullName evidence="3">Class F sortase</fullName>
    </submittedName>
</protein>
<dbReference type="Gene3D" id="2.40.260.10">
    <property type="entry name" value="Sortase"/>
    <property type="match status" value="1"/>
</dbReference>
<dbReference type="SUPFAM" id="SSF63817">
    <property type="entry name" value="Sortase"/>
    <property type="match status" value="1"/>
</dbReference>
<feature type="region of interest" description="Disordered" evidence="2">
    <location>
        <begin position="33"/>
        <end position="62"/>
    </location>
</feature>
<dbReference type="Proteomes" id="UP001595909">
    <property type="component" value="Unassembled WGS sequence"/>
</dbReference>
<evidence type="ECO:0000256" key="2">
    <source>
        <dbReference type="SAM" id="MobiDB-lite"/>
    </source>
</evidence>
<accession>A0ABV9RSX2</accession>